<dbReference type="GO" id="GO:0004519">
    <property type="term" value="F:endonuclease activity"/>
    <property type="evidence" value="ECO:0007669"/>
    <property type="project" value="UniProtKB-KW"/>
</dbReference>
<reference evidence="8" key="1">
    <citation type="submission" date="2018-05" db="EMBL/GenBank/DDBJ databases">
        <title>Draft genome of Mucuna pruriens seed.</title>
        <authorList>
            <person name="Nnadi N.E."/>
            <person name="Vos R."/>
            <person name="Hasami M.H."/>
            <person name="Devisetty U.K."/>
            <person name="Aguiy J.C."/>
        </authorList>
    </citation>
    <scope>NUCLEOTIDE SEQUENCE [LARGE SCALE GENOMIC DNA]</scope>
    <source>
        <strain evidence="8">JCA_2017</strain>
    </source>
</reference>
<evidence type="ECO:0000256" key="5">
    <source>
        <dbReference type="ARBA" id="ARBA00022801"/>
    </source>
</evidence>
<keyword evidence="5" id="KW-0378">Hydrolase</keyword>
<evidence type="ECO:0000256" key="4">
    <source>
        <dbReference type="ARBA" id="ARBA00022759"/>
    </source>
</evidence>
<dbReference type="PANTHER" id="PTHR48475">
    <property type="entry name" value="RIBONUCLEASE H"/>
    <property type="match status" value="1"/>
</dbReference>
<keyword evidence="1" id="KW-0808">Transferase</keyword>
<dbReference type="OrthoDB" id="1730907at2759"/>
<organism evidence="8 9">
    <name type="scientific">Mucuna pruriens</name>
    <name type="common">Velvet bean</name>
    <name type="synonym">Dolichos pruriens</name>
    <dbReference type="NCBI Taxonomy" id="157652"/>
    <lineage>
        <taxon>Eukaryota</taxon>
        <taxon>Viridiplantae</taxon>
        <taxon>Streptophyta</taxon>
        <taxon>Embryophyta</taxon>
        <taxon>Tracheophyta</taxon>
        <taxon>Spermatophyta</taxon>
        <taxon>Magnoliopsida</taxon>
        <taxon>eudicotyledons</taxon>
        <taxon>Gunneridae</taxon>
        <taxon>Pentapetalae</taxon>
        <taxon>rosids</taxon>
        <taxon>fabids</taxon>
        <taxon>Fabales</taxon>
        <taxon>Fabaceae</taxon>
        <taxon>Papilionoideae</taxon>
        <taxon>50 kb inversion clade</taxon>
        <taxon>NPAAA clade</taxon>
        <taxon>indigoferoid/millettioid clade</taxon>
        <taxon>Phaseoleae</taxon>
        <taxon>Mucuna</taxon>
    </lineage>
</organism>
<dbReference type="InterPro" id="IPR043128">
    <property type="entry name" value="Rev_trsase/Diguanyl_cyclase"/>
</dbReference>
<dbReference type="AlphaFoldDB" id="A0A371H197"/>
<keyword evidence="4" id="KW-0255">Endonuclease</keyword>
<keyword evidence="6" id="KW-0695">RNA-directed DNA polymerase</keyword>
<evidence type="ECO:0000313" key="9">
    <source>
        <dbReference type="Proteomes" id="UP000257109"/>
    </source>
</evidence>
<dbReference type="PANTHER" id="PTHR48475:SF2">
    <property type="entry name" value="RIBONUCLEASE H"/>
    <property type="match status" value="1"/>
</dbReference>
<feature type="domain" description="Reverse transcriptase RNase H-like" evidence="7">
    <location>
        <begin position="44"/>
        <end position="130"/>
    </location>
</feature>
<dbReference type="Gene3D" id="3.30.70.270">
    <property type="match status" value="1"/>
</dbReference>
<evidence type="ECO:0000256" key="3">
    <source>
        <dbReference type="ARBA" id="ARBA00022722"/>
    </source>
</evidence>
<dbReference type="Proteomes" id="UP000257109">
    <property type="component" value="Unassembled WGS sequence"/>
</dbReference>
<evidence type="ECO:0000256" key="6">
    <source>
        <dbReference type="ARBA" id="ARBA00022918"/>
    </source>
</evidence>
<dbReference type="SUPFAM" id="SSF56672">
    <property type="entry name" value="DNA/RNA polymerases"/>
    <property type="match status" value="1"/>
</dbReference>
<keyword evidence="3" id="KW-0540">Nuclease</keyword>
<feature type="non-terminal residue" evidence="8">
    <location>
        <position position="1"/>
    </location>
</feature>
<gene>
    <name evidence="8" type="ORF">CR513_20772</name>
</gene>
<evidence type="ECO:0000256" key="1">
    <source>
        <dbReference type="ARBA" id="ARBA00022679"/>
    </source>
</evidence>
<dbReference type="GO" id="GO:0003964">
    <property type="term" value="F:RNA-directed DNA polymerase activity"/>
    <property type="evidence" value="ECO:0007669"/>
    <property type="project" value="UniProtKB-KW"/>
</dbReference>
<name>A0A371H197_MUCPR</name>
<comment type="caution">
    <text evidence="8">The sequence shown here is derived from an EMBL/GenBank/DDBJ whole genome shotgun (WGS) entry which is preliminary data.</text>
</comment>
<sequence>MVVKSTTNLQHDEALVSMISILKKHQLKLNLKKCSFGVQVGRFLGASIVWEVNKDQHLVYFISKILQGVETRCQKIEMAALALVTTATRLRLYFHSHQVIVTMGLPIKQVLRKPEMASRMVRWVVKLSEFDIIFERRGHIRV</sequence>
<dbReference type="Pfam" id="PF17917">
    <property type="entry name" value="RT_RNaseH"/>
    <property type="match status" value="1"/>
</dbReference>
<accession>A0A371H197</accession>
<dbReference type="InterPro" id="IPR041373">
    <property type="entry name" value="RT_RNaseH"/>
</dbReference>
<keyword evidence="2" id="KW-0548">Nucleotidyltransferase</keyword>
<dbReference type="GO" id="GO:0016787">
    <property type="term" value="F:hydrolase activity"/>
    <property type="evidence" value="ECO:0007669"/>
    <property type="project" value="UniProtKB-KW"/>
</dbReference>
<evidence type="ECO:0000256" key="2">
    <source>
        <dbReference type="ARBA" id="ARBA00022695"/>
    </source>
</evidence>
<dbReference type="InterPro" id="IPR043502">
    <property type="entry name" value="DNA/RNA_pol_sf"/>
</dbReference>
<keyword evidence="9" id="KW-1185">Reference proteome</keyword>
<evidence type="ECO:0000313" key="8">
    <source>
        <dbReference type="EMBL" id="RDX96555.1"/>
    </source>
</evidence>
<protein>
    <recommendedName>
        <fullName evidence="7">Reverse transcriptase RNase H-like domain-containing protein</fullName>
    </recommendedName>
</protein>
<evidence type="ECO:0000259" key="7">
    <source>
        <dbReference type="Pfam" id="PF17917"/>
    </source>
</evidence>
<proteinExistence type="predicted"/>
<dbReference type="EMBL" id="QJKJ01003856">
    <property type="protein sequence ID" value="RDX96555.1"/>
    <property type="molecule type" value="Genomic_DNA"/>
</dbReference>